<sequence length="257" mass="27638">MSPIAVEIVVPAFNEAERLPAGLELLCRRLERLPARAAVLVVDNASSDATAEIVRQWPGGPVEVRLIHCAKRGKGAAVRAGILSSRAGIVGFCDADMATDPAVLDTVLQMMRVHPVIIGSRTHLGSRVEARHSRTRSGGALLFRRIAGRLVPGVGDTQCGFKFFHGDLARQAARRQRSNGFAFDVELLARCVRMGAAPVEVPVTWNDVPGSKFSVLRHGLPVIAELARIWFLLRRTPAVRAVPSASAAEIALIRPAA</sequence>
<feature type="domain" description="Glycosyltransferase 2-like" evidence="1">
    <location>
        <begin position="8"/>
        <end position="151"/>
    </location>
</feature>
<comment type="caution">
    <text evidence="2">The sequence shown here is derived from an EMBL/GenBank/DDBJ whole genome shotgun (WGS) entry which is preliminary data.</text>
</comment>
<evidence type="ECO:0000313" key="2">
    <source>
        <dbReference type="EMBL" id="GAA3193779.1"/>
    </source>
</evidence>
<accession>A0ABP6PX74</accession>
<dbReference type="InterPro" id="IPR029044">
    <property type="entry name" value="Nucleotide-diphossugar_trans"/>
</dbReference>
<dbReference type="Proteomes" id="UP001501237">
    <property type="component" value="Unassembled WGS sequence"/>
</dbReference>
<evidence type="ECO:0000313" key="3">
    <source>
        <dbReference type="Proteomes" id="UP001501237"/>
    </source>
</evidence>
<name>A0ABP6PX74_9ACTN</name>
<dbReference type="PANTHER" id="PTHR10859:SF91">
    <property type="entry name" value="DOLICHYL-PHOSPHATE BETA-GLUCOSYLTRANSFERASE"/>
    <property type="match status" value="1"/>
</dbReference>
<dbReference type="EMBL" id="BAAAUV010000001">
    <property type="protein sequence ID" value="GAA3193779.1"/>
    <property type="molecule type" value="Genomic_DNA"/>
</dbReference>
<gene>
    <name evidence="2" type="ORF">GCM10010468_03240</name>
</gene>
<dbReference type="SUPFAM" id="SSF53448">
    <property type="entry name" value="Nucleotide-diphospho-sugar transferases"/>
    <property type="match status" value="1"/>
</dbReference>
<protein>
    <submittedName>
        <fullName evidence="2">Glycosyltransferase family 2 protein</fullName>
    </submittedName>
</protein>
<dbReference type="RefSeq" id="WP_344821321.1">
    <property type="nucleotide sequence ID" value="NZ_BAAAUV010000001.1"/>
</dbReference>
<evidence type="ECO:0000259" key="1">
    <source>
        <dbReference type="Pfam" id="PF00535"/>
    </source>
</evidence>
<keyword evidence="3" id="KW-1185">Reference proteome</keyword>
<dbReference type="InterPro" id="IPR001173">
    <property type="entry name" value="Glyco_trans_2-like"/>
</dbReference>
<reference evidence="3" key="1">
    <citation type="journal article" date="2019" name="Int. J. Syst. Evol. Microbiol.">
        <title>The Global Catalogue of Microorganisms (GCM) 10K type strain sequencing project: providing services to taxonomists for standard genome sequencing and annotation.</title>
        <authorList>
            <consortium name="The Broad Institute Genomics Platform"/>
            <consortium name="The Broad Institute Genome Sequencing Center for Infectious Disease"/>
            <person name="Wu L."/>
            <person name="Ma J."/>
        </authorList>
    </citation>
    <scope>NUCLEOTIDE SEQUENCE [LARGE SCALE GENOMIC DNA]</scope>
    <source>
        <strain evidence="3">JCM 9377</strain>
    </source>
</reference>
<organism evidence="2 3">
    <name type="scientific">Actinocorallia longicatena</name>
    <dbReference type="NCBI Taxonomy" id="111803"/>
    <lineage>
        <taxon>Bacteria</taxon>
        <taxon>Bacillati</taxon>
        <taxon>Actinomycetota</taxon>
        <taxon>Actinomycetes</taxon>
        <taxon>Streptosporangiales</taxon>
        <taxon>Thermomonosporaceae</taxon>
        <taxon>Actinocorallia</taxon>
    </lineage>
</organism>
<dbReference type="PANTHER" id="PTHR10859">
    <property type="entry name" value="GLYCOSYL TRANSFERASE"/>
    <property type="match status" value="1"/>
</dbReference>
<proteinExistence type="predicted"/>
<dbReference type="Gene3D" id="3.90.550.10">
    <property type="entry name" value="Spore Coat Polysaccharide Biosynthesis Protein SpsA, Chain A"/>
    <property type="match status" value="1"/>
</dbReference>
<dbReference type="Pfam" id="PF00535">
    <property type="entry name" value="Glycos_transf_2"/>
    <property type="match status" value="1"/>
</dbReference>